<dbReference type="PANTHER" id="PTHR43596:SF1">
    <property type="entry name" value="ADP,ATP CARRIER PROTEIN"/>
    <property type="match status" value="1"/>
</dbReference>
<feature type="region of interest" description="Disordered" evidence="4">
    <location>
        <begin position="1"/>
        <end position="20"/>
    </location>
</feature>
<dbReference type="Pfam" id="PF07690">
    <property type="entry name" value="MFS_1"/>
    <property type="match status" value="1"/>
</dbReference>
<feature type="transmembrane region" description="Helical" evidence="5">
    <location>
        <begin position="109"/>
        <end position="128"/>
    </location>
</feature>
<keyword evidence="3 5" id="KW-0472">Membrane</keyword>
<dbReference type="Gene3D" id="1.20.1250.20">
    <property type="entry name" value="MFS general substrate transporter like domains"/>
    <property type="match status" value="1"/>
</dbReference>
<feature type="transmembrane region" description="Helical" evidence="5">
    <location>
        <begin position="324"/>
        <end position="353"/>
    </location>
</feature>
<evidence type="ECO:0000313" key="6">
    <source>
        <dbReference type="EMBL" id="QEH96984.1"/>
    </source>
</evidence>
<evidence type="ECO:0000256" key="2">
    <source>
        <dbReference type="ARBA" id="ARBA00022989"/>
    </source>
</evidence>
<name>A0AAP9ESK9_GLUTH</name>
<accession>A0AAP9ESK9</accession>
<evidence type="ECO:0000256" key="1">
    <source>
        <dbReference type="ARBA" id="ARBA00022692"/>
    </source>
</evidence>
<feature type="transmembrane region" description="Helical" evidence="5">
    <location>
        <begin position="169"/>
        <end position="188"/>
    </location>
</feature>
<feature type="transmembrane region" description="Helical" evidence="5">
    <location>
        <begin position="293"/>
        <end position="312"/>
    </location>
</feature>
<feature type="transmembrane region" description="Helical" evidence="5">
    <location>
        <begin position="79"/>
        <end position="97"/>
    </location>
</feature>
<evidence type="ECO:0000256" key="4">
    <source>
        <dbReference type="SAM" id="MobiDB-lite"/>
    </source>
</evidence>
<gene>
    <name evidence="6" type="ORF">FXF46_12550</name>
</gene>
<proteinExistence type="predicted"/>
<dbReference type="InterPro" id="IPR011701">
    <property type="entry name" value="MFS"/>
</dbReference>
<feature type="transmembrane region" description="Helical" evidence="5">
    <location>
        <begin position="40"/>
        <end position="59"/>
    </location>
</feature>
<organism evidence="6 7">
    <name type="scientific">Gluconobacter thailandicus</name>
    <dbReference type="NCBI Taxonomy" id="257438"/>
    <lineage>
        <taxon>Bacteria</taxon>
        <taxon>Pseudomonadati</taxon>
        <taxon>Pseudomonadota</taxon>
        <taxon>Alphaproteobacteria</taxon>
        <taxon>Acetobacterales</taxon>
        <taxon>Acetobacteraceae</taxon>
        <taxon>Gluconobacter</taxon>
    </lineage>
</organism>
<sequence length="451" mass="49496">MTSDNEHLIPTPRDTPAEPATNSGWRGWLIHAINARPDEIGAVLWGFTLFFLLFTSYAILRPVRDAMGIASGVRNLQWLFSATFVTILVAVPIYGWLNAHVARVRFIDWVYGFFAINMLGFAAFLTVWPASSWIARAFFVWLSVFNLFVMSVAWSLMADLFDTGQAKRLFGFIAGGVSIGGIAGPVFAALMVSILSIPGLLVVSALLLYGAVLAKSQLVTWRAARDTIQEDDARQRPVLGNPFSGFTLVVRSPYLLCLAAFVLLLTTATTFLYFEQARLVVTMFPTRSAQVRIFSIIDGCVQTLALICQMFVTGRFARYFGLKGLLTAVPLMIVAGFLALAVWPTFAVIATIMGVRRVGEYAFIRPGREMLFARMPVNLKYRAKNFLDTVVYRAGDVVSGWASAAITTFSQSSVVVSLVGALLAIIWAAFGYVLGEQEDKAGETTGRLRGN</sequence>
<feature type="transmembrane region" description="Helical" evidence="5">
    <location>
        <begin position="414"/>
        <end position="434"/>
    </location>
</feature>
<dbReference type="RefSeq" id="WP_148620719.1">
    <property type="nucleotide sequence ID" value="NZ_CP043043.1"/>
</dbReference>
<keyword evidence="1 5" id="KW-0812">Transmembrane</keyword>
<dbReference type="GO" id="GO:0022857">
    <property type="term" value="F:transmembrane transporter activity"/>
    <property type="evidence" value="ECO:0007669"/>
    <property type="project" value="InterPro"/>
</dbReference>
<evidence type="ECO:0000256" key="5">
    <source>
        <dbReference type="SAM" id="Phobius"/>
    </source>
</evidence>
<feature type="transmembrane region" description="Helical" evidence="5">
    <location>
        <begin position="134"/>
        <end position="157"/>
    </location>
</feature>
<evidence type="ECO:0000313" key="7">
    <source>
        <dbReference type="Proteomes" id="UP000323560"/>
    </source>
</evidence>
<dbReference type="SUPFAM" id="SSF103473">
    <property type="entry name" value="MFS general substrate transporter"/>
    <property type="match status" value="1"/>
</dbReference>
<dbReference type="PANTHER" id="PTHR43596">
    <property type="entry name" value="ADP,ATP CARRIER PROTEIN"/>
    <property type="match status" value="1"/>
</dbReference>
<dbReference type="Proteomes" id="UP000323560">
    <property type="component" value="Chromosome"/>
</dbReference>
<keyword evidence="2 5" id="KW-1133">Transmembrane helix</keyword>
<reference evidence="6 7" key="1">
    <citation type="submission" date="2019-08" db="EMBL/GenBank/DDBJ databases">
        <title>Gluconobacter frateurii HD924 genome.</title>
        <authorList>
            <person name="Liu Y."/>
            <person name="Zhang P."/>
        </authorList>
    </citation>
    <scope>NUCLEOTIDE SEQUENCE [LARGE SCALE GENOMIC DNA]</scope>
    <source>
        <strain evidence="6 7">HD924</strain>
    </source>
</reference>
<dbReference type="InterPro" id="IPR036259">
    <property type="entry name" value="MFS_trans_sf"/>
</dbReference>
<dbReference type="AlphaFoldDB" id="A0AAP9ESK9"/>
<dbReference type="KEGG" id="gti:FXF46_12550"/>
<feature type="transmembrane region" description="Helical" evidence="5">
    <location>
        <begin position="194"/>
        <end position="214"/>
    </location>
</feature>
<evidence type="ECO:0000256" key="3">
    <source>
        <dbReference type="ARBA" id="ARBA00023136"/>
    </source>
</evidence>
<dbReference type="EMBL" id="CP043043">
    <property type="protein sequence ID" value="QEH96984.1"/>
    <property type="molecule type" value="Genomic_DNA"/>
</dbReference>
<protein>
    <submittedName>
        <fullName evidence="6">MFS transporter</fullName>
    </submittedName>
</protein>
<feature type="transmembrane region" description="Helical" evidence="5">
    <location>
        <begin position="254"/>
        <end position="273"/>
    </location>
</feature>